<sequence>MKGRYRISNNIRVQQTQIHHLDSSKGPLSNLKLEMVGFNVLINRDMFNWDCTAHKDFSKNMSARINKPFQIRINVVSSKH</sequence>
<dbReference type="Proteomes" id="UP001234178">
    <property type="component" value="Unassembled WGS sequence"/>
</dbReference>
<organism evidence="1 2">
    <name type="scientific">Daphnia magna</name>
    <dbReference type="NCBI Taxonomy" id="35525"/>
    <lineage>
        <taxon>Eukaryota</taxon>
        <taxon>Metazoa</taxon>
        <taxon>Ecdysozoa</taxon>
        <taxon>Arthropoda</taxon>
        <taxon>Crustacea</taxon>
        <taxon>Branchiopoda</taxon>
        <taxon>Diplostraca</taxon>
        <taxon>Cladocera</taxon>
        <taxon>Anomopoda</taxon>
        <taxon>Daphniidae</taxon>
        <taxon>Daphnia</taxon>
    </lineage>
</organism>
<dbReference type="EMBL" id="JAOYFB010000001">
    <property type="protein sequence ID" value="KAK4004696.1"/>
    <property type="molecule type" value="Genomic_DNA"/>
</dbReference>
<evidence type="ECO:0000313" key="2">
    <source>
        <dbReference type="Proteomes" id="UP001234178"/>
    </source>
</evidence>
<name>A0ABQ9YVN7_9CRUS</name>
<proteinExistence type="predicted"/>
<gene>
    <name evidence="1" type="ORF">OUZ56_006424</name>
</gene>
<evidence type="ECO:0000313" key="1">
    <source>
        <dbReference type="EMBL" id="KAK4004696.1"/>
    </source>
</evidence>
<keyword evidence="2" id="KW-1185">Reference proteome</keyword>
<protein>
    <submittedName>
        <fullName evidence="1">Uncharacterized protein</fullName>
    </submittedName>
</protein>
<comment type="caution">
    <text evidence="1">The sequence shown here is derived from an EMBL/GenBank/DDBJ whole genome shotgun (WGS) entry which is preliminary data.</text>
</comment>
<reference evidence="1 2" key="1">
    <citation type="journal article" date="2023" name="Nucleic Acids Res.">
        <title>The hologenome of Daphnia magna reveals possible DNA methylation and microbiome-mediated evolution of the host genome.</title>
        <authorList>
            <person name="Chaturvedi A."/>
            <person name="Li X."/>
            <person name="Dhandapani V."/>
            <person name="Marshall H."/>
            <person name="Kissane S."/>
            <person name="Cuenca-Cambronero M."/>
            <person name="Asole G."/>
            <person name="Calvet F."/>
            <person name="Ruiz-Romero M."/>
            <person name="Marangio P."/>
            <person name="Guigo R."/>
            <person name="Rago D."/>
            <person name="Mirbahai L."/>
            <person name="Eastwood N."/>
            <person name="Colbourne J.K."/>
            <person name="Zhou J."/>
            <person name="Mallon E."/>
            <person name="Orsini L."/>
        </authorList>
    </citation>
    <scope>NUCLEOTIDE SEQUENCE [LARGE SCALE GENOMIC DNA]</scope>
    <source>
        <strain evidence="1">LRV0_1</strain>
    </source>
</reference>
<accession>A0ABQ9YVN7</accession>